<dbReference type="SUPFAM" id="SSF88946">
    <property type="entry name" value="Sigma2 domain of RNA polymerase sigma factors"/>
    <property type="match status" value="1"/>
</dbReference>
<proteinExistence type="inferred from homology"/>
<dbReference type="PANTHER" id="PTHR43133:SF51">
    <property type="entry name" value="RNA POLYMERASE SIGMA FACTOR"/>
    <property type="match status" value="1"/>
</dbReference>
<dbReference type="GO" id="GO:0006352">
    <property type="term" value="P:DNA-templated transcription initiation"/>
    <property type="evidence" value="ECO:0007669"/>
    <property type="project" value="InterPro"/>
</dbReference>
<dbReference type="InterPro" id="IPR036388">
    <property type="entry name" value="WH-like_DNA-bd_sf"/>
</dbReference>
<dbReference type="SUPFAM" id="SSF88659">
    <property type="entry name" value="Sigma3 and sigma4 domains of RNA polymerase sigma factors"/>
    <property type="match status" value="1"/>
</dbReference>
<dbReference type="CDD" id="cd06171">
    <property type="entry name" value="Sigma70_r4"/>
    <property type="match status" value="1"/>
</dbReference>
<evidence type="ECO:0000259" key="6">
    <source>
        <dbReference type="Pfam" id="PF08281"/>
    </source>
</evidence>
<feature type="domain" description="RNA polymerase sigma factor 70 region 4 type 2" evidence="6">
    <location>
        <begin position="101"/>
        <end position="151"/>
    </location>
</feature>
<dbReference type="InterPro" id="IPR014284">
    <property type="entry name" value="RNA_pol_sigma-70_dom"/>
</dbReference>
<dbReference type="GO" id="GO:0003677">
    <property type="term" value="F:DNA binding"/>
    <property type="evidence" value="ECO:0007669"/>
    <property type="project" value="InterPro"/>
</dbReference>
<dbReference type="InterPro" id="IPR007627">
    <property type="entry name" value="RNA_pol_sigma70_r2"/>
</dbReference>
<sequence length="164" mass="18845">MNRSEFEKEVIINQEPLRRFLCNLCGGDAALGDDIAQEAFIKAYINLSSFSGKSKFSTWLFRIAYNCFCDNKRASSRFASVELDDRLSIETDRADSRYKNQELYMAMSKLNEKERTVVLLFYMEDQSLKEISGITGMPENTVKSHLSRARGNLSNHLNTIGYER</sequence>
<feature type="domain" description="RNA polymerase sigma-70 region 2" evidence="5">
    <location>
        <begin position="14"/>
        <end position="77"/>
    </location>
</feature>
<dbReference type="InterPro" id="IPR013325">
    <property type="entry name" value="RNA_pol_sigma_r2"/>
</dbReference>
<dbReference type="NCBIfam" id="TIGR02937">
    <property type="entry name" value="sigma70-ECF"/>
    <property type="match status" value="1"/>
</dbReference>
<dbReference type="EMBL" id="VSSQ01000608">
    <property type="protein sequence ID" value="MPL98432.1"/>
    <property type="molecule type" value="Genomic_DNA"/>
</dbReference>
<comment type="similarity">
    <text evidence="1">Belongs to the sigma-70 factor family. ECF subfamily.</text>
</comment>
<accession>A0A644W761</accession>
<dbReference type="Gene3D" id="1.10.10.10">
    <property type="entry name" value="Winged helix-like DNA-binding domain superfamily/Winged helix DNA-binding domain"/>
    <property type="match status" value="1"/>
</dbReference>
<reference evidence="7" key="1">
    <citation type="submission" date="2019-08" db="EMBL/GenBank/DDBJ databases">
        <authorList>
            <person name="Kucharzyk K."/>
            <person name="Murdoch R.W."/>
            <person name="Higgins S."/>
            <person name="Loffler F."/>
        </authorList>
    </citation>
    <scope>NUCLEOTIDE SEQUENCE</scope>
</reference>
<comment type="caution">
    <text evidence="7">The sequence shown here is derived from an EMBL/GenBank/DDBJ whole genome shotgun (WGS) entry which is preliminary data.</text>
</comment>
<evidence type="ECO:0000256" key="4">
    <source>
        <dbReference type="ARBA" id="ARBA00023163"/>
    </source>
</evidence>
<dbReference type="Pfam" id="PF08281">
    <property type="entry name" value="Sigma70_r4_2"/>
    <property type="match status" value="1"/>
</dbReference>
<dbReference type="Pfam" id="PF04542">
    <property type="entry name" value="Sigma70_r2"/>
    <property type="match status" value="1"/>
</dbReference>
<evidence type="ECO:0000256" key="3">
    <source>
        <dbReference type="ARBA" id="ARBA00023082"/>
    </source>
</evidence>
<keyword evidence="2" id="KW-0805">Transcription regulation</keyword>
<dbReference type="Gene3D" id="1.10.1740.10">
    <property type="match status" value="1"/>
</dbReference>
<dbReference type="InterPro" id="IPR013249">
    <property type="entry name" value="RNA_pol_sigma70_r4_t2"/>
</dbReference>
<name>A0A644W761_9ZZZZ</name>
<gene>
    <name evidence="7" type="primary">sigW_30</name>
    <name evidence="7" type="ORF">SDC9_44637</name>
</gene>
<dbReference type="AlphaFoldDB" id="A0A644W761"/>
<dbReference type="GO" id="GO:0016987">
    <property type="term" value="F:sigma factor activity"/>
    <property type="evidence" value="ECO:0007669"/>
    <property type="project" value="UniProtKB-KW"/>
</dbReference>
<organism evidence="7">
    <name type="scientific">bioreactor metagenome</name>
    <dbReference type="NCBI Taxonomy" id="1076179"/>
    <lineage>
        <taxon>unclassified sequences</taxon>
        <taxon>metagenomes</taxon>
        <taxon>ecological metagenomes</taxon>
    </lineage>
</organism>
<evidence type="ECO:0000259" key="5">
    <source>
        <dbReference type="Pfam" id="PF04542"/>
    </source>
</evidence>
<dbReference type="InterPro" id="IPR013324">
    <property type="entry name" value="RNA_pol_sigma_r3/r4-like"/>
</dbReference>
<protein>
    <submittedName>
        <fullName evidence="7">ECF RNA polymerase sigma factor SigW</fullName>
    </submittedName>
</protein>
<dbReference type="PANTHER" id="PTHR43133">
    <property type="entry name" value="RNA POLYMERASE ECF-TYPE SIGMA FACTO"/>
    <property type="match status" value="1"/>
</dbReference>
<keyword evidence="4" id="KW-0804">Transcription</keyword>
<dbReference type="InterPro" id="IPR039425">
    <property type="entry name" value="RNA_pol_sigma-70-like"/>
</dbReference>
<keyword evidence="3" id="KW-0731">Sigma factor</keyword>
<evidence type="ECO:0000313" key="7">
    <source>
        <dbReference type="EMBL" id="MPL98432.1"/>
    </source>
</evidence>
<evidence type="ECO:0000256" key="2">
    <source>
        <dbReference type="ARBA" id="ARBA00023015"/>
    </source>
</evidence>
<evidence type="ECO:0000256" key="1">
    <source>
        <dbReference type="ARBA" id="ARBA00010641"/>
    </source>
</evidence>